<reference evidence="12" key="1">
    <citation type="submission" date="2022-07" db="EMBL/GenBank/DDBJ databases">
        <title>Phylogenomic reconstructions and comparative analyses of Kickxellomycotina fungi.</title>
        <authorList>
            <person name="Reynolds N.K."/>
            <person name="Stajich J.E."/>
            <person name="Barry K."/>
            <person name="Grigoriev I.V."/>
            <person name="Crous P."/>
            <person name="Smith M.E."/>
        </authorList>
    </citation>
    <scope>NUCLEOTIDE SEQUENCE</scope>
    <source>
        <strain evidence="12">NRRL 1566</strain>
    </source>
</reference>
<keyword evidence="3 9" id="KW-0853">WD repeat</keyword>
<comment type="subcellular location">
    <subcellularLocation>
        <location evidence="1">Nucleus</location>
    </subcellularLocation>
</comment>
<sequence>MRVKTVQINWHDKLPIFSVDFDHSWQGGGWRFATGGGDNNVRIWRLRSPRDPLHETQPVEFLASLNRHAAPVNVVRFSPASGRLASAGDDGVIIVWRQVENPPEALTDHLEDSVDTETWRPMAMLRGSLADICDLAWSPDGAFLVSASVDNTARVWDARDARCVQVLADHSHYVQGVAWDPLNEFIASQSSDRSLRVYRWLGSRAKGVRAGEQVARLEASHYSLPSRDDRAHRHRLFHDDNLTSFFRRPSVSPDGRLLATAAGVQRQPADARNTCFIWARDRLWTEPVLRLAGHAKPIVATRWAPCMFAADGPGWISDPPHQRMMLAVASQSAVSLYDTSVSGRAVGLMDGLHYAAITDLAWTADGSHLVIVSIDGFASVASLDQPTQALPLALPLPLPLHEPVPEAQLVSHSAANPLPDKSQSRKRVAPTLISTL</sequence>
<dbReference type="AlphaFoldDB" id="A0A9W8IHG1"/>
<dbReference type="EMBL" id="JANBUW010000004">
    <property type="protein sequence ID" value="KAJ2852272.1"/>
    <property type="molecule type" value="Genomic_DNA"/>
</dbReference>
<dbReference type="Pfam" id="PF24105">
    <property type="entry name" value="Beta-prop_CAF1B_HIR1"/>
    <property type="match status" value="1"/>
</dbReference>
<feature type="domain" description="CAF1B/HIR1 beta-propeller" evidence="11">
    <location>
        <begin position="1"/>
        <end position="384"/>
    </location>
</feature>
<dbReference type="InterPro" id="IPR045145">
    <property type="entry name" value="PTHR15271"/>
</dbReference>
<organism evidence="12 13">
    <name type="scientific">Coemansia brasiliensis</name>
    <dbReference type="NCBI Taxonomy" id="2650707"/>
    <lineage>
        <taxon>Eukaryota</taxon>
        <taxon>Fungi</taxon>
        <taxon>Fungi incertae sedis</taxon>
        <taxon>Zoopagomycota</taxon>
        <taxon>Kickxellomycotina</taxon>
        <taxon>Kickxellomycetes</taxon>
        <taxon>Kickxellales</taxon>
        <taxon>Kickxellaceae</taxon>
        <taxon>Coemansia</taxon>
    </lineage>
</organism>
<feature type="repeat" description="WD" evidence="9">
    <location>
        <begin position="167"/>
        <end position="198"/>
    </location>
</feature>
<dbReference type="InterPro" id="IPR055410">
    <property type="entry name" value="Beta-prop_CAF1B_HIR1"/>
</dbReference>
<comment type="caution">
    <text evidence="12">The sequence shown here is derived from an EMBL/GenBank/DDBJ whole genome shotgun (WGS) entry which is preliminary data.</text>
</comment>
<dbReference type="InterPro" id="IPR015943">
    <property type="entry name" value="WD40/YVTN_repeat-like_dom_sf"/>
</dbReference>
<evidence type="ECO:0000256" key="4">
    <source>
        <dbReference type="ARBA" id="ARBA00022737"/>
    </source>
</evidence>
<dbReference type="Proteomes" id="UP001139887">
    <property type="component" value="Unassembled WGS sequence"/>
</dbReference>
<comment type="similarity">
    <text evidence="2">Belongs to the WD repeat HIR1 family.</text>
</comment>
<dbReference type="GO" id="GO:0006281">
    <property type="term" value="P:DNA repair"/>
    <property type="evidence" value="ECO:0007669"/>
    <property type="project" value="UniProtKB-KW"/>
</dbReference>
<dbReference type="GO" id="GO:0006334">
    <property type="term" value="P:nucleosome assembly"/>
    <property type="evidence" value="ECO:0007669"/>
    <property type="project" value="TreeGrafter"/>
</dbReference>
<evidence type="ECO:0000256" key="1">
    <source>
        <dbReference type="ARBA" id="ARBA00004123"/>
    </source>
</evidence>
<keyword evidence="8" id="KW-0539">Nucleus</keyword>
<keyword evidence="13" id="KW-1185">Reference proteome</keyword>
<dbReference type="SUPFAM" id="SSF50978">
    <property type="entry name" value="WD40 repeat-like"/>
    <property type="match status" value="1"/>
</dbReference>
<dbReference type="InterPro" id="IPR001680">
    <property type="entry name" value="WD40_rpt"/>
</dbReference>
<protein>
    <submittedName>
        <fullName evidence="12">Chromatin assembly factor 1 subunit</fullName>
    </submittedName>
</protein>
<keyword evidence="5" id="KW-0227">DNA damage</keyword>
<dbReference type="PROSITE" id="PS50294">
    <property type="entry name" value="WD_REPEATS_REGION"/>
    <property type="match status" value="2"/>
</dbReference>
<dbReference type="GO" id="GO:0033186">
    <property type="term" value="C:CAF-1 complex"/>
    <property type="evidence" value="ECO:0007669"/>
    <property type="project" value="TreeGrafter"/>
</dbReference>
<dbReference type="PANTHER" id="PTHR15271">
    <property type="entry name" value="CHROMATIN ASSEMBLY FACTOR 1 SUBUNIT B"/>
    <property type="match status" value="1"/>
</dbReference>
<name>A0A9W8IHG1_9FUNG</name>
<evidence type="ECO:0000256" key="6">
    <source>
        <dbReference type="ARBA" id="ARBA00022853"/>
    </source>
</evidence>
<keyword evidence="6" id="KW-0156">Chromatin regulator</keyword>
<dbReference type="OrthoDB" id="71227at2759"/>
<feature type="repeat" description="WD" evidence="9">
    <location>
        <begin position="125"/>
        <end position="166"/>
    </location>
</feature>
<proteinExistence type="inferred from homology"/>
<feature type="region of interest" description="Disordered" evidence="10">
    <location>
        <begin position="414"/>
        <end position="436"/>
    </location>
</feature>
<keyword evidence="7" id="KW-0234">DNA repair</keyword>
<evidence type="ECO:0000256" key="9">
    <source>
        <dbReference type="PROSITE-ProRule" id="PRU00221"/>
    </source>
</evidence>
<dbReference type="Gene3D" id="2.130.10.10">
    <property type="entry name" value="YVTN repeat-like/Quinoprotein amine dehydrogenase"/>
    <property type="match status" value="3"/>
</dbReference>
<dbReference type="SMART" id="SM00320">
    <property type="entry name" value="WD40"/>
    <property type="match status" value="5"/>
</dbReference>
<evidence type="ECO:0000256" key="5">
    <source>
        <dbReference type="ARBA" id="ARBA00022763"/>
    </source>
</evidence>
<evidence type="ECO:0000256" key="2">
    <source>
        <dbReference type="ARBA" id="ARBA00007306"/>
    </source>
</evidence>
<gene>
    <name evidence="12" type="primary">CAC2</name>
    <name evidence="12" type="ORF">IWW36_000415</name>
</gene>
<dbReference type="PANTHER" id="PTHR15271:SF4">
    <property type="entry name" value="CHROMATIN ASSEMBLY FACTOR 1 SUBUNIT B"/>
    <property type="match status" value="1"/>
</dbReference>
<evidence type="ECO:0000259" key="11">
    <source>
        <dbReference type="Pfam" id="PF24105"/>
    </source>
</evidence>
<dbReference type="PROSITE" id="PS50082">
    <property type="entry name" value="WD_REPEATS_2"/>
    <property type="match status" value="3"/>
</dbReference>
<dbReference type="GO" id="GO:0005634">
    <property type="term" value="C:nucleus"/>
    <property type="evidence" value="ECO:0007669"/>
    <property type="project" value="UniProtKB-SubCell"/>
</dbReference>
<accession>A0A9W8IHG1</accession>
<evidence type="ECO:0000256" key="8">
    <source>
        <dbReference type="ARBA" id="ARBA00023242"/>
    </source>
</evidence>
<feature type="repeat" description="WD" evidence="9">
    <location>
        <begin position="65"/>
        <end position="96"/>
    </location>
</feature>
<keyword evidence="4" id="KW-0677">Repeat</keyword>
<evidence type="ECO:0000256" key="3">
    <source>
        <dbReference type="ARBA" id="ARBA00022574"/>
    </source>
</evidence>
<evidence type="ECO:0000313" key="12">
    <source>
        <dbReference type="EMBL" id="KAJ2852272.1"/>
    </source>
</evidence>
<evidence type="ECO:0000256" key="7">
    <source>
        <dbReference type="ARBA" id="ARBA00023204"/>
    </source>
</evidence>
<evidence type="ECO:0000256" key="10">
    <source>
        <dbReference type="SAM" id="MobiDB-lite"/>
    </source>
</evidence>
<dbReference type="InterPro" id="IPR036322">
    <property type="entry name" value="WD40_repeat_dom_sf"/>
</dbReference>
<dbReference type="GO" id="GO:0006335">
    <property type="term" value="P:DNA replication-dependent chromatin assembly"/>
    <property type="evidence" value="ECO:0007669"/>
    <property type="project" value="InterPro"/>
</dbReference>
<evidence type="ECO:0000313" key="13">
    <source>
        <dbReference type="Proteomes" id="UP001139887"/>
    </source>
</evidence>